<dbReference type="Pfam" id="PF14223">
    <property type="entry name" value="Retrotran_gag_2"/>
    <property type="match status" value="1"/>
</dbReference>
<dbReference type="InterPro" id="IPR001878">
    <property type="entry name" value="Znf_CCHC"/>
</dbReference>
<name>V7BE07_PHAVU</name>
<evidence type="ECO:0000313" key="5">
    <source>
        <dbReference type="Proteomes" id="UP000000226"/>
    </source>
</evidence>
<dbReference type="Gramene" id="ESW15805">
    <property type="protein sequence ID" value="ESW15805"/>
    <property type="gene ID" value="PHAVU_007G103500g"/>
</dbReference>
<dbReference type="AlphaFoldDB" id="V7BE07"/>
<feature type="compositionally biased region" description="Basic residues" evidence="2">
    <location>
        <begin position="125"/>
        <end position="134"/>
    </location>
</feature>
<evidence type="ECO:0000259" key="3">
    <source>
        <dbReference type="PROSITE" id="PS50158"/>
    </source>
</evidence>
<evidence type="ECO:0000313" key="4">
    <source>
        <dbReference type="EMBL" id="ESW15805.1"/>
    </source>
</evidence>
<proteinExistence type="predicted"/>
<dbReference type="OrthoDB" id="418757at2759"/>
<reference evidence="5" key="1">
    <citation type="journal article" date="2014" name="Nat. Genet.">
        <title>A reference genome for common bean and genome-wide analysis of dual domestications.</title>
        <authorList>
            <person name="Schmutz J."/>
            <person name="McClean P.E."/>
            <person name="Mamidi S."/>
            <person name="Wu G.A."/>
            <person name="Cannon S.B."/>
            <person name="Grimwood J."/>
            <person name="Jenkins J."/>
            <person name="Shu S."/>
            <person name="Song Q."/>
            <person name="Chavarro C."/>
            <person name="Torres-Torres M."/>
            <person name="Geffroy V."/>
            <person name="Moghaddam S.M."/>
            <person name="Gao D."/>
            <person name="Abernathy B."/>
            <person name="Barry K."/>
            <person name="Blair M."/>
            <person name="Brick M.A."/>
            <person name="Chovatia M."/>
            <person name="Gepts P."/>
            <person name="Goodstein D.M."/>
            <person name="Gonzales M."/>
            <person name="Hellsten U."/>
            <person name="Hyten D.L."/>
            <person name="Jia G."/>
            <person name="Kelly J.D."/>
            <person name="Kudrna D."/>
            <person name="Lee R."/>
            <person name="Richard M.M."/>
            <person name="Miklas P.N."/>
            <person name="Osorno J.M."/>
            <person name="Rodrigues J."/>
            <person name="Thareau V."/>
            <person name="Urrea C.A."/>
            <person name="Wang M."/>
            <person name="Yu Y."/>
            <person name="Zhang M."/>
            <person name="Wing R.A."/>
            <person name="Cregan P.B."/>
            <person name="Rokhsar D.S."/>
            <person name="Jackson S.A."/>
        </authorList>
    </citation>
    <scope>NUCLEOTIDE SEQUENCE [LARGE SCALE GENOMIC DNA]</scope>
    <source>
        <strain evidence="5">cv. G19833</strain>
    </source>
</reference>
<feature type="region of interest" description="Disordered" evidence="2">
    <location>
        <begin position="112"/>
        <end position="134"/>
    </location>
</feature>
<evidence type="ECO:0000256" key="1">
    <source>
        <dbReference type="PROSITE-ProRule" id="PRU00047"/>
    </source>
</evidence>
<dbReference type="EMBL" id="CM002294">
    <property type="protein sequence ID" value="ESW15805.1"/>
    <property type="molecule type" value="Genomic_DNA"/>
</dbReference>
<sequence>MFKLTTDNSSYWKPMMEDHLYCKDMHEPISCIDKQKKTPRNKASLVRRLGKFDYTDGQSMMEHLNSFKGLVNQLKKIDMKIDDELHALLLLSSLPESWDTLVVTLYIQKERKRRETRGRNESRGRNKSKAKGHSQSHTKTICYYCSKEGHKRSECIFLKRNQKAGTVHPNLVDPKKMDCIPTTVVVVDDEGFFYWRRQLPKCCIW</sequence>
<dbReference type="GO" id="GO:0008270">
    <property type="term" value="F:zinc ion binding"/>
    <property type="evidence" value="ECO:0007669"/>
    <property type="project" value="UniProtKB-KW"/>
</dbReference>
<keyword evidence="5" id="KW-1185">Reference proteome</keyword>
<dbReference type="OMA" id="HEPISCI"/>
<gene>
    <name evidence="4" type="ORF">PHAVU_007G103500g</name>
</gene>
<accession>V7BE07</accession>
<dbReference type="GO" id="GO:0003676">
    <property type="term" value="F:nucleic acid binding"/>
    <property type="evidence" value="ECO:0007669"/>
    <property type="project" value="InterPro"/>
</dbReference>
<dbReference type="SUPFAM" id="SSF57756">
    <property type="entry name" value="Retrovirus zinc finger-like domains"/>
    <property type="match status" value="1"/>
</dbReference>
<keyword evidence="1" id="KW-0863">Zinc-finger</keyword>
<keyword evidence="1" id="KW-0479">Metal-binding</keyword>
<keyword evidence="1" id="KW-0862">Zinc</keyword>
<dbReference type="eggNOG" id="KOG0017">
    <property type="taxonomic scope" value="Eukaryota"/>
</dbReference>
<organism evidence="4 5">
    <name type="scientific">Phaseolus vulgaris</name>
    <name type="common">Kidney bean</name>
    <name type="synonym">French bean</name>
    <dbReference type="NCBI Taxonomy" id="3885"/>
    <lineage>
        <taxon>Eukaryota</taxon>
        <taxon>Viridiplantae</taxon>
        <taxon>Streptophyta</taxon>
        <taxon>Embryophyta</taxon>
        <taxon>Tracheophyta</taxon>
        <taxon>Spermatophyta</taxon>
        <taxon>Magnoliopsida</taxon>
        <taxon>eudicotyledons</taxon>
        <taxon>Gunneridae</taxon>
        <taxon>Pentapetalae</taxon>
        <taxon>rosids</taxon>
        <taxon>fabids</taxon>
        <taxon>Fabales</taxon>
        <taxon>Fabaceae</taxon>
        <taxon>Papilionoideae</taxon>
        <taxon>50 kb inversion clade</taxon>
        <taxon>NPAAA clade</taxon>
        <taxon>indigoferoid/millettioid clade</taxon>
        <taxon>Phaseoleae</taxon>
        <taxon>Phaseolus</taxon>
    </lineage>
</organism>
<protein>
    <recommendedName>
        <fullName evidence="3">CCHC-type domain-containing protein</fullName>
    </recommendedName>
</protein>
<dbReference type="PROSITE" id="PS50158">
    <property type="entry name" value="ZF_CCHC"/>
    <property type="match status" value="1"/>
</dbReference>
<dbReference type="Proteomes" id="UP000000226">
    <property type="component" value="Chromosome 7"/>
</dbReference>
<feature type="domain" description="CCHC-type" evidence="3">
    <location>
        <begin position="142"/>
        <end position="155"/>
    </location>
</feature>
<evidence type="ECO:0000256" key="2">
    <source>
        <dbReference type="SAM" id="MobiDB-lite"/>
    </source>
</evidence>
<dbReference type="InterPro" id="IPR036875">
    <property type="entry name" value="Znf_CCHC_sf"/>
</dbReference>